<dbReference type="Proteomes" id="UP000239001">
    <property type="component" value="Unassembled WGS sequence"/>
</dbReference>
<comment type="caution">
    <text evidence="1">The sequence shown here is derived from an EMBL/GenBank/DDBJ whole genome shotgun (WGS) entry which is preliminary data.</text>
</comment>
<dbReference type="AlphaFoldDB" id="A0A2T1LRL7"/>
<gene>
    <name evidence="1" type="ORF">C7H19_23175</name>
</gene>
<organism evidence="1 2">
    <name type="scientific">Aphanothece hegewaldii CCALA 016</name>
    <dbReference type="NCBI Taxonomy" id="2107694"/>
    <lineage>
        <taxon>Bacteria</taxon>
        <taxon>Bacillati</taxon>
        <taxon>Cyanobacteriota</taxon>
        <taxon>Cyanophyceae</taxon>
        <taxon>Oscillatoriophycideae</taxon>
        <taxon>Chroococcales</taxon>
        <taxon>Aphanothecaceae</taxon>
        <taxon>Aphanothece</taxon>
    </lineage>
</organism>
<proteinExistence type="predicted"/>
<keyword evidence="2" id="KW-1185">Reference proteome</keyword>
<dbReference type="EMBL" id="PXOH01000048">
    <property type="protein sequence ID" value="PSF31164.1"/>
    <property type="molecule type" value="Genomic_DNA"/>
</dbReference>
<evidence type="ECO:0000313" key="2">
    <source>
        <dbReference type="Proteomes" id="UP000239001"/>
    </source>
</evidence>
<reference evidence="1 2" key="1">
    <citation type="submission" date="2018-03" db="EMBL/GenBank/DDBJ databases">
        <title>The ancient ancestry and fast evolution of plastids.</title>
        <authorList>
            <person name="Moore K.R."/>
            <person name="Magnabosco C."/>
            <person name="Momper L."/>
            <person name="Gold D.A."/>
            <person name="Bosak T."/>
            <person name="Fournier G.P."/>
        </authorList>
    </citation>
    <scope>NUCLEOTIDE SEQUENCE [LARGE SCALE GENOMIC DNA]</scope>
    <source>
        <strain evidence="1 2">CCALA 016</strain>
    </source>
</reference>
<name>A0A2T1LRL7_9CHRO</name>
<dbReference type="RefSeq" id="WP_106459283.1">
    <property type="nucleotide sequence ID" value="NZ_PXOH01000048.1"/>
</dbReference>
<accession>A0A2T1LRL7</accession>
<protein>
    <submittedName>
        <fullName evidence="1">Uncharacterized protein</fullName>
    </submittedName>
</protein>
<sequence length="76" mass="8984">MSRLAINQYYSEVDRIIQYGGTRKESSLEIAFQNPLNSYCKTRDFMLMPKLDYCTKISQVIYFYDIVKNILILNSD</sequence>
<reference evidence="1 2" key="2">
    <citation type="submission" date="2018-03" db="EMBL/GenBank/DDBJ databases">
        <authorList>
            <person name="Keele B.F."/>
        </authorList>
    </citation>
    <scope>NUCLEOTIDE SEQUENCE [LARGE SCALE GENOMIC DNA]</scope>
    <source>
        <strain evidence="1 2">CCALA 016</strain>
    </source>
</reference>
<dbReference type="OrthoDB" id="9758243at2"/>
<evidence type="ECO:0000313" key="1">
    <source>
        <dbReference type="EMBL" id="PSF31164.1"/>
    </source>
</evidence>